<name>A0A512B5K1_9BACT</name>
<dbReference type="Proteomes" id="UP000321532">
    <property type="component" value="Unassembled WGS sequence"/>
</dbReference>
<dbReference type="InterPro" id="IPR022998">
    <property type="entry name" value="ThiamineP_synth_TenI"/>
</dbReference>
<dbReference type="SUPFAM" id="SSF51391">
    <property type="entry name" value="Thiamin phosphate synthase"/>
    <property type="match status" value="1"/>
</dbReference>
<dbReference type="EMBL" id="BJYS01000055">
    <property type="protein sequence ID" value="GEO07248.1"/>
    <property type="molecule type" value="Genomic_DNA"/>
</dbReference>
<evidence type="ECO:0000313" key="2">
    <source>
        <dbReference type="Proteomes" id="UP000321532"/>
    </source>
</evidence>
<evidence type="ECO:0008006" key="3">
    <source>
        <dbReference type="Google" id="ProtNLM"/>
    </source>
</evidence>
<dbReference type="CDD" id="cd00564">
    <property type="entry name" value="TMP_TenI"/>
    <property type="match status" value="1"/>
</dbReference>
<dbReference type="RefSeq" id="WP_146905026.1">
    <property type="nucleotide sequence ID" value="NZ_BJYS01000055.1"/>
</dbReference>
<sequence>MQYLSSLSKSRFIPISFSLLQLLNNSTIKKITKFRLAAFLEIYPGRPPAFSVLNELFSLGLDLLYLRTNSVQEIDWKYILNNINPAYQERVIVPVQAKEIVPEYNLIWHWKEAERKTMPPQMKLPANVYSTSVHALPNILNLLPAFRYVFYSPLFESISKPGYRPLHSPEEIKRTLLNLRQAKSKLPLIMGLGGITATNIKLVKELGLDGATLMGALWQAADPSQAFEKVKIALEI</sequence>
<comment type="caution">
    <text evidence="1">The sequence shown here is derived from an EMBL/GenBank/DDBJ whole genome shotgun (WGS) entry which is preliminary data.</text>
</comment>
<organism evidence="1 2">
    <name type="scientific">Adhaeribacter aerolatus</name>
    <dbReference type="NCBI Taxonomy" id="670289"/>
    <lineage>
        <taxon>Bacteria</taxon>
        <taxon>Pseudomonadati</taxon>
        <taxon>Bacteroidota</taxon>
        <taxon>Cytophagia</taxon>
        <taxon>Cytophagales</taxon>
        <taxon>Hymenobacteraceae</taxon>
        <taxon>Adhaeribacter</taxon>
    </lineage>
</organism>
<dbReference type="InterPro" id="IPR036206">
    <property type="entry name" value="ThiamineP_synth_sf"/>
</dbReference>
<gene>
    <name evidence="1" type="ORF">AAE02nite_49120</name>
</gene>
<proteinExistence type="predicted"/>
<dbReference type="AlphaFoldDB" id="A0A512B5K1"/>
<protein>
    <recommendedName>
        <fullName evidence="3">Thiamine phosphate synthase/TenI domain-containing protein</fullName>
    </recommendedName>
</protein>
<dbReference type="GO" id="GO:0009228">
    <property type="term" value="P:thiamine biosynthetic process"/>
    <property type="evidence" value="ECO:0007669"/>
    <property type="project" value="UniProtKB-KW"/>
</dbReference>
<accession>A0A512B5K1</accession>
<dbReference type="OrthoDB" id="194683at2"/>
<evidence type="ECO:0000313" key="1">
    <source>
        <dbReference type="EMBL" id="GEO07248.1"/>
    </source>
</evidence>
<dbReference type="Gene3D" id="3.20.20.70">
    <property type="entry name" value="Aldolase class I"/>
    <property type="match status" value="1"/>
</dbReference>
<dbReference type="InterPro" id="IPR013785">
    <property type="entry name" value="Aldolase_TIM"/>
</dbReference>
<reference evidence="1 2" key="1">
    <citation type="submission" date="2019-07" db="EMBL/GenBank/DDBJ databases">
        <title>Whole genome shotgun sequence of Adhaeribacter aerolatus NBRC 106133.</title>
        <authorList>
            <person name="Hosoyama A."/>
            <person name="Uohara A."/>
            <person name="Ohji S."/>
            <person name="Ichikawa N."/>
        </authorList>
    </citation>
    <scope>NUCLEOTIDE SEQUENCE [LARGE SCALE GENOMIC DNA]</scope>
    <source>
        <strain evidence="1 2">NBRC 106133</strain>
    </source>
</reference>
<keyword evidence="2" id="KW-1185">Reference proteome</keyword>